<dbReference type="InterPro" id="IPR051589">
    <property type="entry name" value="Sialate-O-sulfotransferase"/>
</dbReference>
<feature type="region of interest" description="Disordered" evidence="2">
    <location>
        <begin position="201"/>
        <end position="321"/>
    </location>
</feature>
<dbReference type="Pfam" id="PF00685">
    <property type="entry name" value="Sulfotransfer_1"/>
    <property type="match status" value="1"/>
</dbReference>
<feature type="region of interest" description="Disordered" evidence="2">
    <location>
        <begin position="1"/>
        <end position="121"/>
    </location>
</feature>
<accession>A0A1E7FRD8</accession>
<evidence type="ECO:0000313" key="5">
    <source>
        <dbReference type="Proteomes" id="UP000095751"/>
    </source>
</evidence>
<feature type="region of interest" description="Disordered" evidence="2">
    <location>
        <begin position="821"/>
        <end position="842"/>
    </location>
</feature>
<gene>
    <name evidence="4" type="ORF">FRACYDRAFT_259657</name>
</gene>
<dbReference type="EMBL" id="KV784354">
    <property type="protein sequence ID" value="OEU20731.1"/>
    <property type="molecule type" value="Genomic_DNA"/>
</dbReference>
<feature type="compositionally biased region" description="Basic and acidic residues" evidence="2">
    <location>
        <begin position="220"/>
        <end position="236"/>
    </location>
</feature>
<feature type="compositionally biased region" description="Acidic residues" evidence="2">
    <location>
        <begin position="504"/>
        <end position="522"/>
    </location>
</feature>
<name>A0A1E7FRD8_9STRA</name>
<keyword evidence="5" id="KW-1185">Reference proteome</keyword>
<dbReference type="InterPro" id="IPR000863">
    <property type="entry name" value="Sulfotransferase_dom"/>
</dbReference>
<comment type="similarity">
    <text evidence="1">Belongs to the WSCD family.</text>
</comment>
<reference evidence="4 5" key="1">
    <citation type="submission" date="2016-09" db="EMBL/GenBank/DDBJ databases">
        <title>Extensive genetic diversity and differential bi-allelic expression allows diatom success in the polar Southern Ocean.</title>
        <authorList>
            <consortium name="DOE Joint Genome Institute"/>
            <person name="Mock T."/>
            <person name="Otillar R.P."/>
            <person name="Strauss J."/>
            <person name="Dupont C."/>
            <person name="Frickenhaus S."/>
            <person name="Maumus F."/>
            <person name="Mcmullan M."/>
            <person name="Sanges R."/>
            <person name="Schmutz J."/>
            <person name="Toseland A."/>
            <person name="Valas R."/>
            <person name="Veluchamy A."/>
            <person name="Ward B.J."/>
            <person name="Allen A."/>
            <person name="Barry K."/>
            <person name="Falciatore A."/>
            <person name="Ferrante M."/>
            <person name="Fortunato A.E."/>
            <person name="Gloeckner G."/>
            <person name="Gruber A."/>
            <person name="Hipkin R."/>
            <person name="Janech M."/>
            <person name="Kroth P."/>
            <person name="Leese F."/>
            <person name="Lindquist E."/>
            <person name="Lyon B.R."/>
            <person name="Martin J."/>
            <person name="Mayer C."/>
            <person name="Parker M."/>
            <person name="Quesneville H."/>
            <person name="Raymond J."/>
            <person name="Uhlig C."/>
            <person name="Valentin K.U."/>
            <person name="Worden A.Z."/>
            <person name="Armbrust E.V."/>
            <person name="Bowler C."/>
            <person name="Green B."/>
            <person name="Moulton V."/>
            <person name="Van Oosterhout C."/>
            <person name="Grigoriev I."/>
        </authorList>
    </citation>
    <scope>NUCLEOTIDE SEQUENCE [LARGE SCALE GENOMIC DNA]</scope>
    <source>
        <strain evidence="4 5">CCMP1102</strain>
    </source>
</reference>
<sequence>MSYGQRSAAMGGGTVWGGNDGGGGMMPGGRMQGNGMPGGRPGRMMPGGGGRGRMMPGGGGRGRMTQARHHQMPGRGGRGRMAMPARGGGRGRSMQSGRGGGGRFNNGRSGGGRGYMGRGGRVPVGRGRGRGQMMSMGPPSKLDVFNKYVGSKISSCLTREEQETLGMAYPKLRPRPLTQQQQMMMARQKMMLQQKKEFEAHKVNKEDKKPEISDTNTDDEPVKGNSEEENKVHETEVGEEMDKEDTTDDSEKEADLIDAETIDDAEKSTENGEVEKKPEADPNETEVKTADQLKDDTEVESQTRGKEEKKLDGDETEDKTDEVCQLTIDADETIPPPDPECDCENCVTALSTTKTCNCESCRTSRIKAIQACDCVRCRALRERLTRVFSLSEQECDCKSCRAKKLDPEKKAEMMKAREESMRINLTDCDTLLAQLNTKRLYRRIKHFKRQDKSYDVNKAYPYKRTTDEIADIEWGELLEDYKIRRTDLFPDYKREGSEEKERNTDDEDSDDDTDSSDDEDKEYEYVGDKPSKYELLMFTPCPRAVAVLASYPRSGNSLMRNLYEKITLRVTGSDMMGGLQKHDLVGEMATGTNNVQFVKTHYPERMGAPAFPVSRAVLLVRNPYDAMDSYFNLMSTNSHNTSVTKADRKKYGKIFGEMAKKEVLVWRDFHEFWLKQKIPLLVVRYEDLIRWTTKVIGKVIKFVLEVNSMTFFEDRIQRAIGEDQIEKLGPYKARSGGIGKSLTKGNYSAHLLHQINYGIMGTMEKFGYKEMLIPKPSEWRLEPLDQLGVFIAGTSDDTMIINHKGLVRGPKRQTNWQQVKQQMTNGGKTGEKKGSSKKVSLL</sequence>
<feature type="compositionally biased region" description="Gly residues" evidence="2">
    <location>
        <begin position="10"/>
        <end position="62"/>
    </location>
</feature>
<feature type="compositionally biased region" description="Basic and acidic residues" evidence="2">
    <location>
        <begin position="201"/>
        <end position="212"/>
    </location>
</feature>
<evidence type="ECO:0000256" key="1">
    <source>
        <dbReference type="ARBA" id="ARBA00010236"/>
    </source>
</evidence>
<dbReference type="KEGG" id="fcy:FRACYDRAFT_259657"/>
<protein>
    <recommendedName>
        <fullName evidence="3">Sulfotransferase domain-containing protein</fullName>
    </recommendedName>
</protein>
<dbReference type="PANTHER" id="PTHR45964">
    <property type="entry name" value="WSCD FAMILY MEMBER CG9164"/>
    <property type="match status" value="1"/>
</dbReference>
<dbReference type="OrthoDB" id="5985073at2759"/>
<dbReference type="Gene3D" id="3.40.50.300">
    <property type="entry name" value="P-loop containing nucleotide triphosphate hydrolases"/>
    <property type="match status" value="1"/>
</dbReference>
<evidence type="ECO:0000313" key="4">
    <source>
        <dbReference type="EMBL" id="OEU20731.1"/>
    </source>
</evidence>
<organism evidence="4 5">
    <name type="scientific">Fragilariopsis cylindrus CCMP1102</name>
    <dbReference type="NCBI Taxonomy" id="635003"/>
    <lineage>
        <taxon>Eukaryota</taxon>
        <taxon>Sar</taxon>
        <taxon>Stramenopiles</taxon>
        <taxon>Ochrophyta</taxon>
        <taxon>Bacillariophyta</taxon>
        <taxon>Bacillariophyceae</taxon>
        <taxon>Bacillariophycidae</taxon>
        <taxon>Bacillariales</taxon>
        <taxon>Bacillariaceae</taxon>
        <taxon>Fragilariopsis</taxon>
    </lineage>
</organism>
<feature type="region of interest" description="Disordered" evidence="2">
    <location>
        <begin position="492"/>
        <end position="524"/>
    </location>
</feature>
<dbReference type="InParanoid" id="A0A1E7FRD8"/>
<evidence type="ECO:0000259" key="3">
    <source>
        <dbReference type="Pfam" id="PF00685"/>
    </source>
</evidence>
<feature type="compositionally biased region" description="Acidic residues" evidence="2">
    <location>
        <begin position="237"/>
        <end position="263"/>
    </location>
</feature>
<dbReference type="Proteomes" id="UP000095751">
    <property type="component" value="Unassembled WGS sequence"/>
</dbReference>
<dbReference type="SUPFAM" id="SSF52540">
    <property type="entry name" value="P-loop containing nucleoside triphosphate hydrolases"/>
    <property type="match status" value="1"/>
</dbReference>
<dbReference type="InterPro" id="IPR027417">
    <property type="entry name" value="P-loop_NTPase"/>
</dbReference>
<evidence type="ECO:0000256" key="2">
    <source>
        <dbReference type="SAM" id="MobiDB-lite"/>
    </source>
</evidence>
<dbReference type="GO" id="GO:0008146">
    <property type="term" value="F:sulfotransferase activity"/>
    <property type="evidence" value="ECO:0007669"/>
    <property type="project" value="InterPro"/>
</dbReference>
<dbReference type="AlphaFoldDB" id="A0A1E7FRD8"/>
<feature type="domain" description="Sulfotransferase" evidence="3">
    <location>
        <begin position="589"/>
        <end position="703"/>
    </location>
</feature>
<feature type="compositionally biased region" description="Basic and acidic residues" evidence="2">
    <location>
        <begin position="264"/>
        <end position="313"/>
    </location>
</feature>
<feature type="compositionally biased region" description="Basic and acidic residues" evidence="2">
    <location>
        <begin position="492"/>
        <end position="503"/>
    </location>
</feature>
<proteinExistence type="inferred from homology"/>
<dbReference type="PANTHER" id="PTHR45964:SF5">
    <property type="entry name" value="WSCD FAMILY MEMBER CG9164"/>
    <property type="match status" value="1"/>
</dbReference>
<feature type="compositionally biased region" description="Gly residues" evidence="2">
    <location>
        <begin position="86"/>
        <end position="121"/>
    </location>
</feature>